<dbReference type="InterPro" id="IPR002514">
    <property type="entry name" value="Transposase_8"/>
</dbReference>
<dbReference type="InterPro" id="IPR052546">
    <property type="entry name" value="Transposase_8_domain"/>
</dbReference>
<dbReference type="RefSeq" id="WP_139218783.1">
    <property type="nucleotide sequence ID" value="NZ_FOWR01000014.1"/>
</dbReference>
<dbReference type="STRING" id="1121869.SAMN03084138_02085"/>
<dbReference type="PANTHER" id="PTHR33609:SF5">
    <property type="entry name" value="LOW CALCIUM RESPONSE LOCUS PROTEIN S"/>
    <property type="match status" value="1"/>
</dbReference>
<dbReference type="SUPFAM" id="SSF46689">
    <property type="entry name" value="Homeodomain-like"/>
    <property type="match status" value="1"/>
</dbReference>
<dbReference type="InterPro" id="IPR009057">
    <property type="entry name" value="Homeodomain-like_sf"/>
</dbReference>
<protein>
    <submittedName>
        <fullName evidence="3">Putative transposase</fullName>
    </submittedName>
</protein>
<dbReference type="AlphaFoldDB" id="A0A1I5Q0X9"/>
<dbReference type="Pfam" id="PF01527">
    <property type="entry name" value="HTH_Tnp_1"/>
    <property type="match status" value="1"/>
</dbReference>
<gene>
    <name evidence="3" type="ORF">SAMN03084138_02085</name>
    <name evidence="4" type="ORF">SAMN03084138_02446</name>
</gene>
<dbReference type="GO" id="GO:0006313">
    <property type="term" value="P:DNA transposition"/>
    <property type="evidence" value="ECO:0007669"/>
    <property type="project" value="InterPro"/>
</dbReference>
<dbReference type="OrthoDB" id="9774685at2"/>
<dbReference type="GO" id="GO:0004803">
    <property type="term" value="F:transposase activity"/>
    <property type="evidence" value="ECO:0007669"/>
    <property type="project" value="InterPro"/>
</dbReference>
<evidence type="ECO:0000313" key="4">
    <source>
        <dbReference type="EMBL" id="SFP54000.1"/>
    </source>
</evidence>
<dbReference type="GO" id="GO:0003677">
    <property type="term" value="F:DNA binding"/>
    <property type="evidence" value="ECO:0007669"/>
    <property type="project" value="InterPro"/>
</dbReference>
<dbReference type="Gene3D" id="1.10.10.60">
    <property type="entry name" value="Homeodomain-like"/>
    <property type="match status" value="1"/>
</dbReference>
<feature type="coiled-coil region" evidence="2">
    <location>
        <begin position="49"/>
        <end position="76"/>
    </location>
</feature>
<keyword evidence="2" id="KW-0175">Coiled coil</keyword>
<feature type="non-terminal residue" evidence="3">
    <location>
        <position position="81"/>
    </location>
</feature>
<dbReference type="PANTHER" id="PTHR33609">
    <property type="entry name" value="LOW CALCIUM RESPONSE LOCUS PROTEIN S"/>
    <property type="match status" value="1"/>
</dbReference>
<name>A0A1I5Q0X9_9GAMM</name>
<sequence length="81" mass="9211">MKKSRFTESQIVTILKEADAGMKVDDICRQHGISSATYYNWKAKYGGLDASELKRIKELEAENAKLKKMFADVSLENHAMK</sequence>
<dbReference type="Proteomes" id="UP000182692">
    <property type="component" value="Unassembled WGS sequence"/>
</dbReference>
<dbReference type="EMBL" id="FOWR01000014">
    <property type="protein sequence ID" value="SFP40004.1"/>
    <property type="molecule type" value="Genomic_DNA"/>
</dbReference>
<organism evidence="3 5">
    <name type="scientific">Enterovibrio norvegicus DSM 15893</name>
    <dbReference type="NCBI Taxonomy" id="1121869"/>
    <lineage>
        <taxon>Bacteria</taxon>
        <taxon>Pseudomonadati</taxon>
        <taxon>Pseudomonadota</taxon>
        <taxon>Gammaproteobacteria</taxon>
        <taxon>Vibrionales</taxon>
        <taxon>Vibrionaceae</taxon>
        <taxon>Enterovibrio</taxon>
    </lineage>
</organism>
<accession>A0A1I5Q0X9</accession>
<dbReference type="EMBL" id="FOWR01000017">
    <property type="protein sequence ID" value="SFP54000.1"/>
    <property type="molecule type" value="Genomic_DNA"/>
</dbReference>
<proteinExistence type="inferred from homology"/>
<dbReference type="GeneID" id="35871271"/>
<evidence type="ECO:0000313" key="5">
    <source>
        <dbReference type="Proteomes" id="UP000182692"/>
    </source>
</evidence>
<evidence type="ECO:0000313" key="3">
    <source>
        <dbReference type="EMBL" id="SFP40004.1"/>
    </source>
</evidence>
<evidence type="ECO:0000256" key="1">
    <source>
        <dbReference type="ARBA" id="ARBA00009964"/>
    </source>
</evidence>
<evidence type="ECO:0000256" key="2">
    <source>
        <dbReference type="SAM" id="Coils"/>
    </source>
</evidence>
<comment type="similarity">
    <text evidence="1">Belongs to the transposase 8 family.</text>
</comment>
<reference evidence="3 5" key="1">
    <citation type="submission" date="2016-10" db="EMBL/GenBank/DDBJ databases">
        <authorList>
            <person name="de Groot N.N."/>
        </authorList>
    </citation>
    <scope>NUCLEOTIDE SEQUENCE [LARGE SCALE GENOMIC DNA]</scope>
    <source>
        <strain evidence="3 5">DSM 15893</strain>
    </source>
</reference>